<dbReference type="InterPro" id="IPR001206">
    <property type="entry name" value="Diacylglycerol_kinase_cat_dom"/>
</dbReference>
<dbReference type="InterPro" id="IPR050187">
    <property type="entry name" value="Lipid_Phosphate_FormReg"/>
</dbReference>
<dbReference type="Gene3D" id="3.40.50.10330">
    <property type="entry name" value="Probable inorganic polyphosphate/atp-NAD kinase, domain 1"/>
    <property type="match status" value="1"/>
</dbReference>
<name>A0A2H6DIW9_TETHA</name>
<evidence type="ECO:0000256" key="2">
    <source>
        <dbReference type="ARBA" id="ARBA00005983"/>
    </source>
</evidence>
<dbReference type="Gene3D" id="2.60.200.40">
    <property type="match status" value="1"/>
</dbReference>
<dbReference type="Pfam" id="PF00781">
    <property type="entry name" value="DAGK_cat"/>
    <property type="match status" value="1"/>
</dbReference>
<evidence type="ECO:0000259" key="9">
    <source>
        <dbReference type="PROSITE" id="PS50146"/>
    </source>
</evidence>
<dbReference type="GO" id="GO:0016301">
    <property type="term" value="F:kinase activity"/>
    <property type="evidence" value="ECO:0007669"/>
    <property type="project" value="UniProtKB-KW"/>
</dbReference>
<feature type="domain" description="DAGKc" evidence="9">
    <location>
        <begin position="1"/>
        <end position="142"/>
    </location>
</feature>
<reference evidence="10 11" key="1">
    <citation type="submission" date="2016-05" db="EMBL/GenBank/DDBJ databases">
        <title>Whole genome sequencing of Tetragenococcus halophilus subsp. halophilus NISL 7118.</title>
        <authorList>
            <person name="Shiwa Y."/>
            <person name="Nishimura I."/>
            <person name="Yoshikawa H."/>
            <person name="Koyama Y."/>
            <person name="Oguma T."/>
        </authorList>
    </citation>
    <scope>NUCLEOTIDE SEQUENCE [LARGE SCALE GENOMIC DNA]</scope>
    <source>
        <strain evidence="10 11">NISL 7118</strain>
    </source>
</reference>
<organism evidence="10 11">
    <name type="scientific">Tetragenococcus halophilus subsp. halophilus</name>
    <dbReference type="NCBI Taxonomy" id="1513897"/>
    <lineage>
        <taxon>Bacteria</taxon>
        <taxon>Bacillati</taxon>
        <taxon>Bacillota</taxon>
        <taxon>Bacilli</taxon>
        <taxon>Lactobacillales</taxon>
        <taxon>Enterococcaceae</taxon>
        <taxon>Tetragenococcus</taxon>
    </lineage>
</organism>
<evidence type="ECO:0000256" key="5">
    <source>
        <dbReference type="ARBA" id="ARBA00022777"/>
    </source>
</evidence>
<dbReference type="GO" id="GO:0005524">
    <property type="term" value="F:ATP binding"/>
    <property type="evidence" value="ECO:0007669"/>
    <property type="project" value="UniProtKB-KW"/>
</dbReference>
<keyword evidence="6" id="KW-0067">ATP-binding</keyword>
<keyword evidence="7" id="KW-0594">Phospholipid biosynthesis</keyword>
<comment type="similarity">
    <text evidence="2">Belongs to the diacylglycerol/lipid kinase family.</text>
</comment>
<keyword evidence="7" id="KW-0443">Lipid metabolism</keyword>
<gene>
    <name evidence="10" type="ORF">TEHN7118_0938</name>
</gene>
<dbReference type="InterPro" id="IPR017438">
    <property type="entry name" value="ATP-NAD_kinase_N"/>
</dbReference>
<keyword evidence="5" id="KW-0418">Kinase</keyword>
<dbReference type="InterPro" id="IPR016064">
    <property type="entry name" value="NAD/diacylglycerol_kinase_sf"/>
</dbReference>
<dbReference type="InterPro" id="IPR045540">
    <property type="entry name" value="YegS/DAGK_C"/>
</dbReference>
<evidence type="ECO:0000256" key="3">
    <source>
        <dbReference type="ARBA" id="ARBA00022679"/>
    </source>
</evidence>
<dbReference type="EMBL" id="BDEC01000035">
    <property type="protein sequence ID" value="GBD68132.1"/>
    <property type="molecule type" value="Genomic_DNA"/>
</dbReference>
<dbReference type="PROSITE" id="PS50146">
    <property type="entry name" value="DAGK"/>
    <property type="match status" value="1"/>
</dbReference>
<dbReference type="RefSeq" id="WP_061841414.1">
    <property type="nucleotide sequence ID" value="NZ_BDEB01000267.1"/>
</dbReference>
<dbReference type="SUPFAM" id="SSF111331">
    <property type="entry name" value="NAD kinase/diacylglycerol kinase-like"/>
    <property type="match status" value="1"/>
</dbReference>
<protein>
    <recommendedName>
        <fullName evidence="9">DAGKc domain-containing protein</fullName>
    </recommendedName>
</protein>
<evidence type="ECO:0000256" key="1">
    <source>
        <dbReference type="ARBA" id="ARBA00001946"/>
    </source>
</evidence>
<comment type="caution">
    <text evidence="10">The sequence shown here is derived from an EMBL/GenBank/DDBJ whole genome shotgun (WGS) entry which is preliminary data.</text>
</comment>
<sequence>MKFHYYLLINPAAGGGKGQRVGKQIISLMEEKQLQFTVIQTKYPSHEAEIASELTASVLFSWNAKEDSVSFPLLIVIGGDGTLHQVINYLTSQIPIAYIPAGSGNDFARSLGFLQSPAKILEDILQTSKPRKLSVLSCYEKNSDIHSLCVNNIGVGLDAAIVHATNHSAAKQQLNIYKLNALSYVKTALGVLFRQKGFPISIECNHQTYYFEHAFLCTATNHPYFGGGVKIAPMANVYESGVELVVVERLPMLKIFYLIILLGLQRHVNSKYFHRFKANRIHLKTFSKQFLQKDGEDSSKASYDFILSSQQQLFWF</sequence>
<dbReference type="PANTHER" id="PTHR12358:SF54">
    <property type="entry name" value="SPHINGOSINE KINASE RELATED PROTEIN"/>
    <property type="match status" value="1"/>
</dbReference>
<dbReference type="Proteomes" id="UP000236214">
    <property type="component" value="Unassembled WGS sequence"/>
</dbReference>
<keyword evidence="3" id="KW-0808">Transferase</keyword>
<keyword evidence="7" id="KW-0444">Lipid biosynthesis</keyword>
<comment type="cofactor">
    <cofactor evidence="1">
        <name>Mg(2+)</name>
        <dbReference type="ChEBI" id="CHEBI:18420"/>
    </cofactor>
</comment>
<evidence type="ECO:0000256" key="4">
    <source>
        <dbReference type="ARBA" id="ARBA00022741"/>
    </source>
</evidence>
<keyword evidence="11" id="KW-1185">Reference proteome</keyword>
<dbReference type="PANTHER" id="PTHR12358">
    <property type="entry name" value="SPHINGOSINE KINASE"/>
    <property type="match status" value="1"/>
</dbReference>
<dbReference type="GO" id="GO:0008654">
    <property type="term" value="P:phospholipid biosynthetic process"/>
    <property type="evidence" value="ECO:0007669"/>
    <property type="project" value="UniProtKB-KW"/>
</dbReference>
<evidence type="ECO:0000256" key="7">
    <source>
        <dbReference type="ARBA" id="ARBA00023209"/>
    </source>
</evidence>
<dbReference type="GeneID" id="64054694"/>
<dbReference type="AlphaFoldDB" id="A0A2H6DIW9"/>
<evidence type="ECO:0000256" key="6">
    <source>
        <dbReference type="ARBA" id="ARBA00022840"/>
    </source>
</evidence>
<evidence type="ECO:0000313" key="11">
    <source>
        <dbReference type="Proteomes" id="UP000236214"/>
    </source>
</evidence>
<evidence type="ECO:0000256" key="8">
    <source>
        <dbReference type="ARBA" id="ARBA00023264"/>
    </source>
</evidence>
<proteinExistence type="inferred from homology"/>
<keyword evidence="4" id="KW-0547">Nucleotide-binding</keyword>
<accession>A0A2H6DIW9</accession>
<evidence type="ECO:0000313" key="10">
    <source>
        <dbReference type="EMBL" id="GBD68132.1"/>
    </source>
</evidence>
<keyword evidence="8" id="KW-1208">Phospholipid metabolism</keyword>
<dbReference type="Pfam" id="PF19279">
    <property type="entry name" value="YegS_C"/>
    <property type="match status" value="1"/>
</dbReference>
<dbReference type="SMART" id="SM00046">
    <property type="entry name" value="DAGKc"/>
    <property type="match status" value="1"/>
</dbReference>